<sequence length="181" mass="17697">MTTAPTRRGQRLLVVLAGAVAAIVLASGLAFATARATAAGATVPARTISWSATLVSSDGTVLTGRTLDAATVLGGARAVYGSVRNTGTASLLNQTYTITAEGLPLGAVTLQACLGGSWQTSTGRCDGTTVNITSGSAAAIPLGVGASAGLKLTVPAAALTTVHVSVSTVRASVRAATTTNS</sequence>
<evidence type="ECO:0008006" key="4">
    <source>
        <dbReference type="Google" id="ProtNLM"/>
    </source>
</evidence>
<dbReference type="AlphaFoldDB" id="A0A934QQZ2"/>
<evidence type="ECO:0000313" key="2">
    <source>
        <dbReference type="EMBL" id="MBK1784607.1"/>
    </source>
</evidence>
<gene>
    <name evidence="2" type="ORF">JHE00_09740</name>
</gene>
<protein>
    <recommendedName>
        <fullName evidence="4">DUF11 domain-containing protein</fullName>
    </recommendedName>
</protein>
<dbReference type="Proteomes" id="UP000635245">
    <property type="component" value="Unassembled WGS sequence"/>
</dbReference>
<organism evidence="2 3">
    <name type="scientific">Prauserella cavernicola</name>
    <dbReference type="NCBI Taxonomy" id="2800127"/>
    <lineage>
        <taxon>Bacteria</taxon>
        <taxon>Bacillati</taxon>
        <taxon>Actinomycetota</taxon>
        <taxon>Actinomycetes</taxon>
        <taxon>Pseudonocardiales</taxon>
        <taxon>Pseudonocardiaceae</taxon>
        <taxon>Prauserella</taxon>
    </lineage>
</organism>
<evidence type="ECO:0000256" key="1">
    <source>
        <dbReference type="SAM" id="SignalP"/>
    </source>
</evidence>
<dbReference type="RefSeq" id="WP_200317140.1">
    <property type="nucleotide sequence ID" value="NZ_JAENJH010000002.1"/>
</dbReference>
<feature type="signal peptide" evidence="1">
    <location>
        <begin position="1"/>
        <end position="32"/>
    </location>
</feature>
<keyword evidence="3" id="KW-1185">Reference proteome</keyword>
<feature type="chain" id="PRO_5037527287" description="DUF11 domain-containing protein" evidence="1">
    <location>
        <begin position="33"/>
        <end position="181"/>
    </location>
</feature>
<dbReference type="EMBL" id="JAENJH010000002">
    <property type="protein sequence ID" value="MBK1784607.1"/>
    <property type="molecule type" value="Genomic_DNA"/>
</dbReference>
<accession>A0A934QQZ2</accession>
<evidence type="ECO:0000313" key="3">
    <source>
        <dbReference type="Proteomes" id="UP000635245"/>
    </source>
</evidence>
<proteinExistence type="predicted"/>
<name>A0A934QQZ2_9PSEU</name>
<keyword evidence="1" id="KW-0732">Signal</keyword>
<reference evidence="2" key="1">
    <citation type="submission" date="2020-12" db="EMBL/GenBank/DDBJ databases">
        <title>Prauserella sp. ASG 168, a novel actinomycete isolated from cave rock.</title>
        <authorList>
            <person name="Suriyachadkun C."/>
        </authorList>
    </citation>
    <scope>NUCLEOTIDE SEQUENCE</scope>
    <source>
        <strain evidence="2">ASG 168</strain>
    </source>
</reference>
<comment type="caution">
    <text evidence="2">The sequence shown here is derived from an EMBL/GenBank/DDBJ whole genome shotgun (WGS) entry which is preliminary data.</text>
</comment>